<evidence type="ECO:0000256" key="1">
    <source>
        <dbReference type="SAM" id="Phobius"/>
    </source>
</evidence>
<keyword evidence="1" id="KW-0472">Membrane</keyword>
<protein>
    <recommendedName>
        <fullName evidence="3">Protein translocase subunit SecF</fullName>
    </recommendedName>
</protein>
<dbReference type="EMBL" id="BARV01013324">
    <property type="protein sequence ID" value="GAI21399.1"/>
    <property type="molecule type" value="Genomic_DNA"/>
</dbReference>
<dbReference type="Pfam" id="PF07549">
    <property type="entry name" value="Sec_GG"/>
    <property type="match status" value="1"/>
</dbReference>
<feature type="transmembrane region" description="Helical" evidence="1">
    <location>
        <begin position="12"/>
        <end position="31"/>
    </location>
</feature>
<evidence type="ECO:0008006" key="3">
    <source>
        <dbReference type="Google" id="ProtNLM"/>
    </source>
</evidence>
<gene>
    <name evidence="2" type="ORF">S06H3_24137</name>
</gene>
<dbReference type="InterPro" id="IPR022646">
    <property type="entry name" value="SecD/SecF_CS"/>
</dbReference>
<sequence>MIQFTKHRKIYFGFSGILIITSILVLLVFGLKPGIDFTGGSILEIDYQETRPSNREILEKLNEFDLGTIYV</sequence>
<accession>X1NRV9</accession>
<dbReference type="AlphaFoldDB" id="X1NRV9"/>
<proteinExistence type="predicted"/>
<feature type="non-terminal residue" evidence="2">
    <location>
        <position position="71"/>
    </location>
</feature>
<evidence type="ECO:0000313" key="2">
    <source>
        <dbReference type="EMBL" id="GAI21399.1"/>
    </source>
</evidence>
<comment type="caution">
    <text evidence="2">The sequence shown here is derived from an EMBL/GenBank/DDBJ whole genome shotgun (WGS) entry which is preliminary data.</text>
</comment>
<keyword evidence="1" id="KW-1133">Transmembrane helix</keyword>
<keyword evidence="1" id="KW-0812">Transmembrane</keyword>
<reference evidence="2" key="1">
    <citation type="journal article" date="2014" name="Front. Microbiol.">
        <title>High frequency of phylogenetically diverse reductive dehalogenase-homologous genes in deep subseafloor sedimentary metagenomes.</title>
        <authorList>
            <person name="Kawai M."/>
            <person name="Futagami T."/>
            <person name="Toyoda A."/>
            <person name="Takaki Y."/>
            <person name="Nishi S."/>
            <person name="Hori S."/>
            <person name="Arai W."/>
            <person name="Tsubouchi T."/>
            <person name="Morono Y."/>
            <person name="Uchiyama I."/>
            <person name="Ito T."/>
            <person name="Fujiyama A."/>
            <person name="Inagaki F."/>
            <person name="Takami H."/>
        </authorList>
    </citation>
    <scope>NUCLEOTIDE SEQUENCE</scope>
    <source>
        <strain evidence="2">Expedition CK06-06</strain>
    </source>
</reference>
<organism evidence="2">
    <name type="scientific">marine sediment metagenome</name>
    <dbReference type="NCBI Taxonomy" id="412755"/>
    <lineage>
        <taxon>unclassified sequences</taxon>
        <taxon>metagenomes</taxon>
        <taxon>ecological metagenomes</taxon>
    </lineage>
</organism>
<name>X1NRV9_9ZZZZ</name>